<feature type="region of interest" description="Disordered" evidence="1">
    <location>
        <begin position="1"/>
        <end position="111"/>
    </location>
</feature>
<dbReference type="RefSeq" id="XP_056074796.1">
    <property type="nucleotide sequence ID" value="XM_056211323.1"/>
</dbReference>
<accession>A0A9W9CEF3</accession>
<organism evidence="2 3">
    <name type="scientific">Didymosphaeria variabile</name>
    <dbReference type="NCBI Taxonomy" id="1932322"/>
    <lineage>
        <taxon>Eukaryota</taxon>
        <taxon>Fungi</taxon>
        <taxon>Dikarya</taxon>
        <taxon>Ascomycota</taxon>
        <taxon>Pezizomycotina</taxon>
        <taxon>Dothideomycetes</taxon>
        <taxon>Pleosporomycetidae</taxon>
        <taxon>Pleosporales</taxon>
        <taxon>Massarineae</taxon>
        <taxon>Didymosphaeriaceae</taxon>
        <taxon>Didymosphaeria</taxon>
    </lineage>
</organism>
<feature type="compositionally biased region" description="Acidic residues" evidence="1">
    <location>
        <begin position="519"/>
        <end position="530"/>
    </location>
</feature>
<dbReference type="Proteomes" id="UP001140513">
    <property type="component" value="Unassembled WGS sequence"/>
</dbReference>
<evidence type="ECO:0000256" key="1">
    <source>
        <dbReference type="SAM" id="MobiDB-lite"/>
    </source>
</evidence>
<feature type="compositionally biased region" description="Basic residues" evidence="1">
    <location>
        <begin position="98"/>
        <end position="107"/>
    </location>
</feature>
<sequence>MAEAAPKPSSFRSKFGFGRNKDAAPRGKLRKKNAARVDFDVNSVNSHDTSTSDGKVLLNPHNTRRSSSITSTLSRLSTDFTPWRASSEGRSQSVVSKKGPRKLKKPAHQAPGRIELDKDTGERKDLTEMMHAFGFTENADDTEELVQVEEWEYDPSQPDGATLLSTMVPELWGLVSDHLTPLDIANLASTCRAMHNRLGEVSYELLRNPMHLPHRVAFLLSMDKKLPNHLFCFPCARWHIRATPGLEKLKPPKVLNPVYNCPNSTNNLMPPPRLRISDYRWLPFTFVQLYKRAWEHGPDYGIHVNSLARRFKDLESKWTHESMFHINPSNGHVLMRVKSQVFVEGGLQPAAKRMLLFSRSDYTPYFSVCAHWRKGILTSIPKCALDHIPIPEENVYVATFNKMRHAKLSGPTALCGHCQPMRRCVDCPTEYLFELKLVEDKTVQKMGPERFRQVLLVTRWSDLGPARSPLDPEWASVVGEHDEYNSFEEIGKRAVSGIFESAFTDTTPGQRILSLNPDGLEDDEDHGDWY</sequence>
<comment type="caution">
    <text evidence="2">The sequence shown here is derived from an EMBL/GenBank/DDBJ whole genome shotgun (WGS) entry which is preliminary data.</text>
</comment>
<keyword evidence="3" id="KW-1185">Reference proteome</keyword>
<protein>
    <recommendedName>
        <fullName evidence="4">F-box domain-containing protein</fullName>
    </recommendedName>
</protein>
<dbReference type="OrthoDB" id="3912356at2759"/>
<name>A0A9W9CEF3_9PLEO</name>
<evidence type="ECO:0000313" key="2">
    <source>
        <dbReference type="EMBL" id="KAJ4357937.1"/>
    </source>
</evidence>
<dbReference type="EMBL" id="JAPEUX010000002">
    <property type="protein sequence ID" value="KAJ4357937.1"/>
    <property type="molecule type" value="Genomic_DNA"/>
</dbReference>
<dbReference type="AlphaFoldDB" id="A0A9W9CEF3"/>
<feature type="compositionally biased region" description="Low complexity" evidence="1">
    <location>
        <begin position="65"/>
        <end position="78"/>
    </location>
</feature>
<gene>
    <name evidence="2" type="ORF">N0V89_002514</name>
</gene>
<feature type="region of interest" description="Disordered" evidence="1">
    <location>
        <begin position="509"/>
        <end position="530"/>
    </location>
</feature>
<feature type="compositionally biased region" description="Polar residues" evidence="1">
    <location>
        <begin position="42"/>
        <end position="53"/>
    </location>
</feature>
<evidence type="ECO:0008006" key="4">
    <source>
        <dbReference type="Google" id="ProtNLM"/>
    </source>
</evidence>
<reference evidence="2" key="1">
    <citation type="submission" date="2022-10" db="EMBL/GenBank/DDBJ databases">
        <title>Tapping the CABI collections for fungal endophytes: first genome assemblies for Collariella, Neodidymelliopsis, Ascochyta clinopodiicola, Didymella pomorum, Didymosphaeria variabile, Neocosmospora piperis and Neocucurbitaria cava.</title>
        <authorList>
            <person name="Hill R."/>
        </authorList>
    </citation>
    <scope>NUCLEOTIDE SEQUENCE</scope>
    <source>
        <strain evidence="2">IMI 356815</strain>
    </source>
</reference>
<proteinExistence type="predicted"/>
<dbReference type="GeneID" id="80906044"/>
<evidence type="ECO:0000313" key="3">
    <source>
        <dbReference type="Proteomes" id="UP001140513"/>
    </source>
</evidence>